<dbReference type="Proteomes" id="UP000193420">
    <property type="component" value="Unassembled WGS sequence"/>
</dbReference>
<comment type="pathway">
    <text evidence="2 6">One-carbon metabolism; tetrahydrofolate interconversion.</text>
</comment>
<keyword evidence="8" id="KW-1185">Reference proteome</keyword>
<dbReference type="SUPFAM" id="SSF51730">
    <property type="entry name" value="FAD-linked oxidoreductase"/>
    <property type="match status" value="1"/>
</dbReference>
<organism evidence="7 8">
    <name type="scientific">Arenibacter troitsensis</name>
    <dbReference type="NCBI Taxonomy" id="188872"/>
    <lineage>
        <taxon>Bacteria</taxon>
        <taxon>Pseudomonadati</taxon>
        <taxon>Bacteroidota</taxon>
        <taxon>Flavobacteriia</taxon>
        <taxon>Flavobacteriales</taxon>
        <taxon>Flavobacteriaceae</taxon>
        <taxon>Arenibacter</taxon>
    </lineage>
</organism>
<dbReference type="GO" id="GO:0035999">
    <property type="term" value="P:tetrahydrofolate interconversion"/>
    <property type="evidence" value="ECO:0007669"/>
    <property type="project" value="UniProtKB-UniPathway"/>
</dbReference>
<sequence length="156" mass="17847">MGGVAIPERHIKKGDEHIRLFDKVDKGCSFFISQCVYSVNNTKDFLSDYYYTSIETDRDLVPIIFTLTPCGSLKTLQFMEWLGIDIPKWLNNDLKHSNDILSKSIDLCKNIAIEILDYSVTKNLPIGFNIESVAIRKEEIEASIELLKDIKGLMNR</sequence>
<keyword evidence="3 6" id="KW-0285">Flavoprotein</keyword>
<dbReference type="STRING" id="188872.SAMN03080602_02085"/>
<evidence type="ECO:0000313" key="7">
    <source>
        <dbReference type="EMBL" id="SMG30716.1"/>
    </source>
</evidence>
<keyword evidence="4 6" id="KW-0274">FAD</keyword>
<dbReference type="GO" id="GO:0004489">
    <property type="term" value="F:methylenetetrahydrofolate reductase [NAD(P)H] activity"/>
    <property type="evidence" value="ECO:0007669"/>
    <property type="project" value="InterPro"/>
</dbReference>
<gene>
    <name evidence="7" type="ORF">SAMN03080602_02085</name>
</gene>
<evidence type="ECO:0000256" key="6">
    <source>
        <dbReference type="RuleBase" id="RU003862"/>
    </source>
</evidence>
<evidence type="ECO:0000256" key="4">
    <source>
        <dbReference type="ARBA" id="ARBA00022827"/>
    </source>
</evidence>
<dbReference type="GO" id="GO:0006555">
    <property type="term" value="P:methionine metabolic process"/>
    <property type="evidence" value="ECO:0007669"/>
    <property type="project" value="InterPro"/>
</dbReference>
<dbReference type="AlphaFoldDB" id="A0A1X7JRI6"/>
<dbReference type="InterPro" id="IPR029041">
    <property type="entry name" value="FAD-linked_oxidoreductase-like"/>
</dbReference>
<dbReference type="Gene3D" id="3.20.20.220">
    <property type="match status" value="1"/>
</dbReference>
<accession>A0A1X7JRI6</accession>
<evidence type="ECO:0000256" key="2">
    <source>
        <dbReference type="ARBA" id="ARBA00004777"/>
    </source>
</evidence>
<dbReference type="InterPro" id="IPR003171">
    <property type="entry name" value="Mehydrof_redctse-like"/>
</dbReference>
<evidence type="ECO:0000256" key="1">
    <source>
        <dbReference type="ARBA" id="ARBA00001974"/>
    </source>
</evidence>
<name>A0A1X7JRI6_9FLAO</name>
<dbReference type="Pfam" id="PF02219">
    <property type="entry name" value="MTHFR"/>
    <property type="match status" value="1"/>
</dbReference>
<evidence type="ECO:0000313" key="8">
    <source>
        <dbReference type="Proteomes" id="UP000193420"/>
    </source>
</evidence>
<comment type="cofactor">
    <cofactor evidence="1 6">
        <name>FAD</name>
        <dbReference type="ChEBI" id="CHEBI:57692"/>
    </cofactor>
</comment>
<protein>
    <recommendedName>
        <fullName evidence="6">Methylenetetrahydrofolate reductase</fullName>
    </recommendedName>
</protein>
<comment type="similarity">
    <text evidence="6">Belongs to the methylenetetrahydrofolate reductase family.</text>
</comment>
<evidence type="ECO:0000256" key="5">
    <source>
        <dbReference type="ARBA" id="ARBA00023002"/>
    </source>
</evidence>
<reference evidence="8" key="1">
    <citation type="submission" date="2017-04" db="EMBL/GenBank/DDBJ databases">
        <authorList>
            <person name="Varghese N."/>
            <person name="Submissions S."/>
        </authorList>
    </citation>
    <scope>NUCLEOTIDE SEQUENCE [LARGE SCALE GENOMIC DNA]</scope>
    <source>
        <strain evidence="8">DSM 19835</strain>
    </source>
</reference>
<keyword evidence="5 6" id="KW-0560">Oxidoreductase</keyword>
<dbReference type="EMBL" id="FXAO01000004">
    <property type="protein sequence ID" value="SMG30716.1"/>
    <property type="molecule type" value="Genomic_DNA"/>
</dbReference>
<dbReference type="RefSeq" id="WP_217807508.1">
    <property type="nucleotide sequence ID" value="NZ_FXAO01000004.1"/>
</dbReference>
<evidence type="ECO:0000256" key="3">
    <source>
        <dbReference type="ARBA" id="ARBA00022630"/>
    </source>
</evidence>
<dbReference type="UniPathway" id="UPA00193"/>
<proteinExistence type="inferred from homology"/>